<dbReference type="Gene3D" id="2.40.440.10">
    <property type="entry name" value="L,D-transpeptidase catalytic domain-like"/>
    <property type="match status" value="1"/>
</dbReference>
<evidence type="ECO:0000256" key="5">
    <source>
        <dbReference type="ARBA" id="ARBA00022801"/>
    </source>
</evidence>
<dbReference type="AlphaFoldDB" id="A0A370GTL9"/>
<proteinExistence type="inferred from homology"/>
<feature type="chain" id="PRO_5016877396" evidence="10">
    <location>
        <begin position="22"/>
        <end position="304"/>
    </location>
</feature>
<dbReference type="SUPFAM" id="SSF141523">
    <property type="entry name" value="L,D-transpeptidase catalytic domain-like"/>
    <property type="match status" value="1"/>
</dbReference>
<evidence type="ECO:0000256" key="2">
    <source>
        <dbReference type="ARBA" id="ARBA00005992"/>
    </source>
</evidence>
<dbReference type="GO" id="GO:0016757">
    <property type="term" value="F:glycosyltransferase activity"/>
    <property type="evidence" value="ECO:0007669"/>
    <property type="project" value="UniProtKB-KW"/>
</dbReference>
<dbReference type="Proteomes" id="UP000254720">
    <property type="component" value="Unassembled WGS sequence"/>
</dbReference>
<keyword evidence="7 9" id="KW-0573">Peptidoglycan synthesis</keyword>
<dbReference type="GO" id="GO:0005576">
    <property type="term" value="C:extracellular region"/>
    <property type="evidence" value="ECO:0007669"/>
    <property type="project" value="TreeGrafter"/>
</dbReference>
<dbReference type="PANTHER" id="PTHR30582">
    <property type="entry name" value="L,D-TRANSPEPTIDASE"/>
    <property type="match status" value="1"/>
</dbReference>
<keyword evidence="5" id="KW-0378">Hydrolase</keyword>
<reference evidence="12 13" key="1">
    <citation type="submission" date="2018-07" db="EMBL/GenBank/DDBJ databases">
        <title>Genomic Encyclopedia of Type Strains, Phase IV (KMG-IV): sequencing the most valuable type-strain genomes for metagenomic binning, comparative biology and taxonomic classification.</title>
        <authorList>
            <person name="Goeker M."/>
        </authorList>
    </citation>
    <scope>NUCLEOTIDE SEQUENCE [LARGE SCALE GENOMIC DNA]</scope>
    <source>
        <strain evidence="12 13">DSM 16500</strain>
    </source>
</reference>
<evidence type="ECO:0000313" key="12">
    <source>
        <dbReference type="EMBL" id="RDI46596.1"/>
    </source>
</evidence>
<feature type="active site" description="Nucleophile" evidence="9">
    <location>
        <position position="206"/>
    </location>
</feature>
<sequence length="304" mass="33598">MKIGKVLFSAALSFFSACSFAATYSLPASNESIIGQVQYSSAGSGDNVVTVAKRYDIGFNSLESANPYLNMGRGFTSGTPLLIPTQHLLPNQPRKGIVINLPEMRMYYYPEGSNQVLTYPIGIGKIGKTIPITKAKITRKATNPTWIPPQDIREFNLEQGIVLPRIMPPGPDNPLGPYAIYMSIPTYLIHSTIFPESVGRRASFGCIRMYESDIEQFFPSVKGGIPVVITNSPVKAGWQNDHLYLEAHQPLEEHNANFDASLPGMVHMVANMTKDQPTLVDWQLISYIAKERDGLPHEVGVRIQ</sequence>
<keyword evidence="4" id="KW-0808">Transferase</keyword>
<feature type="domain" description="L,D-TPase catalytic" evidence="11">
    <location>
        <begin position="95"/>
        <end position="230"/>
    </location>
</feature>
<evidence type="ECO:0000256" key="4">
    <source>
        <dbReference type="ARBA" id="ARBA00022679"/>
    </source>
</evidence>
<evidence type="ECO:0000256" key="1">
    <source>
        <dbReference type="ARBA" id="ARBA00004752"/>
    </source>
</evidence>
<evidence type="ECO:0000256" key="6">
    <source>
        <dbReference type="ARBA" id="ARBA00022960"/>
    </source>
</evidence>
<dbReference type="GO" id="GO:0018104">
    <property type="term" value="P:peptidoglycan-protein cross-linking"/>
    <property type="evidence" value="ECO:0007669"/>
    <property type="project" value="TreeGrafter"/>
</dbReference>
<dbReference type="PROSITE" id="PS51257">
    <property type="entry name" value="PROKAR_LIPOPROTEIN"/>
    <property type="match status" value="1"/>
</dbReference>
<dbReference type="Pfam" id="PF03734">
    <property type="entry name" value="YkuD"/>
    <property type="match status" value="1"/>
</dbReference>
<keyword evidence="8 9" id="KW-0961">Cell wall biogenesis/degradation</keyword>
<dbReference type="GO" id="GO:0071555">
    <property type="term" value="P:cell wall organization"/>
    <property type="evidence" value="ECO:0007669"/>
    <property type="project" value="UniProtKB-UniRule"/>
</dbReference>
<evidence type="ECO:0000256" key="9">
    <source>
        <dbReference type="PROSITE-ProRule" id="PRU01373"/>
    </source>
</evidence>
<keyword evidence="13" id="KW-1185">Reference proteome</keyword>
<accession>A0A370GTL9</accession>
<evidence type="ECO:0000256" key="8">
    <source>
        <dbReference type="ARBA" id="ARBA00023316"/>
    </source>
</evidence>
<dbReference type="PROSITE" id="PS52029">
    <property type="entry name" value="LD_TPASE"/>
    <property type="match status" value="1"/>
</dbReference>
<dbReference type="UniPathway" id="UPA00219"/>
<comment type="pathway">
    <text evidence="1 9">Cell wall biogenesis; peptidoglycan biosynthesis.</text>
</comment>
<evidence type="ECO:0000256" key="3">
    <source>
        <dbReference type="ARBA" id="ARBA00022676"/>
    </source>
</evidence>
<evidence type="ECO:0000256" key="7">
    <source>
        <dbReference type="ARBA" id="ARBA00022984"/>
    </source>
</evidence>
<evidence type="ECO:0000313" key="13">
    <source>
        <dbReference type="Proteomes" id="UP000254720"/>
    </source>
</evidence>
<dbReference type="InterPro" id="IPR005490">
    <property type="entry name" value="LD_TPept_cat_dom"/>
</dbReference>
<feature type="active site" description="Proton donor/acceptor" evidence="9">
    <location>
        <position position="190"/>
    </location>
</feature>
<organism evidence="12 13">
    <name type="scientific">Aquicella lusitana</name>
    <dbReference type="NCBI Taxonomy" id="254246"/>
    <lineage>
        <taxon>Bacteria</taxon>
        <taxon>Pseudomonadati</taxon>
        <taxon>Pseudomonadota</taxon>
        <taxon>Gammaproteobacteria</taxon>
        <taxon>Legionellales</taxon>
        <taxon>Coxiellaceae</taxon>
        <taxon>Aquicella</taxon>
    </lineage>
</organism>
<comment type="similarity">
    <text evidence="2">Belongs to the YkuD family.</text>
</comment>
<gene>
    <name evidence="12" type="ORF">C8D86_105120</name>
</gene>
<evidence type="ECO:0000259" key="11">
    <source>
        <dbReference type="PROSITE" id="PS52029"/>
    </source>
</evidence>
<protein>
    <submittedName>
        <fullName evidence="12">L,D-transpeptidase ErfK/SrfK</fullName>
    </submittedName>
</protein>
<comment type="caution">
    <text evidence="12">The sequence shown here is derived from an EMBL/GenBank/DDBJ whole genome shotgun (WGS) entry which is preliminary data.</text>
</comment>
<dbReference type="OrthoDB" id="9787225at2"/>
<dbReference type="InterPro" id="IPR050979">
    <property type="entry name" value="LD-transpeptidase"/>
</dbReference>
<dbReference type="EMBL" id="QQAX01000005">
    <property type="protein sequence ID" value="RDI46596.1"/>
    <property type="molecule type" value="Genomic_DNA"/>
</dbReference>
<dbReference type="InterPro" id="IPR038063">
    <property type="entry name" value="Transpep_catalytic_dom"/>
</dbReference>
<dbReference type="CDD" id="cd16913">
    <property type="entry name" value="YkuD_like"/>
    <property type="match status" value="1"/>
</dbReference>
<dbReference type="GO" id="GO:0008360">
    <property type="term" value="P:regulation of cell shape"/>
    <property type="evidence" value="ECO:0007669"/>
    <property type="project" value="UniProtKB-UniRule"/>
</dbReference>
<keyword evidence="3" id="KW-0328">Glycosyltransferase</keyword>
<keyword evidence="10" id="KW-0732">Signal</keyword>
<evidence type="ECO:0000256" key="10">
    <source>
        <dbReference type="SAM" id="SignalP"/>
    </source>
</evidence>
<feature type="signal peptide" evidence="10">
    <location>
        <begin position="1"/>
        <end position="21"/>
    </location>
</feature>
<keyword evidence="6 9" id="KW-0133">Cell shape</keyword>
<dbReference type="PANTHER" id="PTHR30582:SF24">
    <property type="entry name" value="L,D-TRANSPEPTIDASE ERFK_SRFK-RELATED"/>
    <property type="match status" value="1"/>
</dbReference>
<dbReference type="RefSeq" id="WP_114833885.1">
    <property type="nucleotide sequence ID" value="NZ_LR699114.1"/>
</dbReference>
<dbReference type="GO" id="GO:0071972">
    <property type="term" value="F:peptidoglycan L,D-transpeptidase activity"/>
    <property type="evidence" value="ECO:0007669"/>
    <property type="project" value="TreeGrafter"/>
</dbReference>
<name>A0A370GTL9_9COXI</name>